<feature type="compositionally biased region" description="Polar residues" evidence="1">
    <location>
        <begin position="176"/>
        <end position="194"/>
    </location>
</feature>
<gene>
    <name evidence="2" type="ORF">PVAP13_8NG077401</name>
</gene>
<evidence type="ECO:0000313" key="3">
    <source>
        <dbReference type="Proteomes" id="UP000823388"/>
    </source>
</evidence>
<feature type="compositionally biased region" description="Low complexity" evidence="1">
    <location>
        <begin position="108"/>
        <end position="121"/>
    </location>
</feature>
<feature type="compositionally biased region" description="Basic and acidic residues" evidence="1">
    <location>
        <begin position="56"/>
        <end position="88"/>
    </location>
</feature>
<protein>
    <submittedName>
        <fullName evidence="2">Uncharacterized protein</fullName>
    </submittedName>
</protein>
<feature type="compositionally biased region" description="Gly residues" evidence="1">
    <location>
        <begin position="284"/>
        <end position="293"/>
    </location>
</feature>
<reference evidence="2" key="1">
    <citation type="submission" date="2020-05" db="EMBL/GenBank/DDBJ databases">
        <title>WGS assembly of Panicum virgatum.</title>
        <authorList>
            <person name="Lovell J.T."/>
            <person name="Jenkins J."/>
            <person name="Shu S."/>
            <person name="Juenger T.E."/>
            <person name="Schmutz J."/>
        </authorList>
    </citation>
    <scope>NUCLEOTIDE SEQUENCE</scope>
    <source>
        <strain evidence="2">AP13</strain>
    </source>
</reference>
<dbReference type="EMBL" id="CM029052">
    <property type="protein sequence ID" value="KAG2556373.1"/>
    <property type="molecule type" value="Genomic_DNA"/>
</dbReference>
<feature type="compositionally biased region" description="Basic and acidic residues" evidence="1">
    <location>
        <begin position="209"/>
        <end position="222"/>
    </location>
</feature>
<feature type="compositionally biased region" description="Basic and acidic residues" evidence="1">
    <location>
        <begin position="305"/>
        <end position="316"/>
    </location>
</feature>
<evidence type="ECO:0000313" key="2">
    <source>
        <dbReference type="EMBL" id="KAG2556373.1"/>
    </source>
</evidence>
<comment type="caution">
    <text evidence="2">The sequence shown here is derived from an EMBL/GenBank/DDBJ whole genome shotgun (WGS) entry which is preliminary data.</text>
</comment>
<organism evidence="2 3">
    <name type="scientific">Panicum virgatum</name>
    <name type="common">Blackwell switchgrass</name>
    <dbReference type="NCBI Taxonomy" id="38727"/>
    <lineage>
        <taxon>Eukaryota</taxon>
        <taxon>Viridiplantae</taxon>
        <taxon>Streptophyta</taxon>
        <taxon>Embryophyta</taxon>
        <taxon>Tracheophyta</taxon>
        <taxon>Spermatophyta</taxon>
        <taxon>Magnoliopsida</taxon>
        <taxon>Liliopsida</taxon>
        <taxon>Poales</taxon>
        <taxon>Poaceae</taxon>
        <taxon>PACMAD clade</taxon>
        <taxon>Panicoideae</taxon>
        <taxon>Panicodae</taxon>
        <taxon>Paniceae</taxon>
        <taxon>Panicinae</taxon>
        <taxon>Panicum</taxon>
        <taxon>Panicum sect. Hiantes</taxon>
    </lineage>
</organism>
<keyword evidence="3" id="KW-1185">Reference proteome</keyword>
<dbReference type="AlphaFoldDB" id="A0A8T0P3P7"/>
<name>A0A8T0P3P7_PANVG</name>
<dbReference type="Proteomes" id="UP000823388">
    <property type="component" value="Chromosome 8N"/>
</dbReference>
<evidence type="ECO:0000256" key="1">
    <source>
        <dbReference type="SAM" id="MobiDB-lite"/>
    </source>
</evidence>
<feature type="compositionally biased region" description="Gly residues" evidence="1">
    <location>
        <begin position="317"/>
        <end position="333"/>
    </location>
</feature>
<accession>A0A8T0P3P7</accession>
<feature type="region of interest" description="Disordered" evidence="1">
    <location>
        <begin position="56"/>
        <end position="333"/>
    </location>
</feature>
<proteinExistence type="predicted"/>
<sequence>MVPDGRRHAIYNTVRLRRQTAVRGPVVVPMAVTNRIWEGASQGPPEVDGAAALGGREVDDVDHGNKRERACSLLEPRAEAARRGERGADPAGTAQIEGGGGSRGVPQRASRAPADGAAPRPHAGRRREPRAAPLGRASAPSFTPPQLRAGPAAARRPRRSAGRDATRGPRRRHGLAQSSASKGSTGGRTPTAMTSGLGRAWAPASAERGGGEKRMEKERGQEEVAAMDGGGGGGARGLQRRRRQPHAQQPCRIRPPPLEGEAGPLPSAGRRRGRPCTPPHWRGGAPGRTGGAGEKGRGAAAPPSRRVEKRGEERESGGGGQQPTGHGWVGGLG</sequence>